<name>A0A2U2J7B1_9FLAO</name>
<keyword evidence="2" id="KW-1185">Reference proteome</keyword>
<dbReference type="EMBL" id="QFFG01000007">
    <property type="protein sequence ID" value="PWG04192.1"/>
    <property type="molecule type" value="Genomic_DNA"/>
</dbReference>
<accession>A0A2U2J7B1</accession>
<evidence type="ECO:0000313" key="2">
    <source>
        <dbReference type="Proteomes" id="UP000245670"/>
    </source>
</evidence>
<reference evidence="1 2" key="1">
    <citation type="submission" date="2018-05" db="EMBL/GenBank/DDBJ databases">
        <title>Polaribacter aquimarinus sp. nov., isolated from sediment in a sediment of sea.</title>
        <authorList>
            <person name="Lu D."/>
        </authorList>
    </citation>
    <scope>NUCLEOTIDE SEQUENCE [LARGE SCALE GENOMIC DNA]</scope>
    <source>
        <strain evidence="1 2">ZY113</strain>
    </source>
</reference>
<comment type="caution">
    <text evidence="1">The sequence shown here is derived from an EMBL/GenBank/DDBJ whole genome shotgun (WGS) entry which is preliminary data.</text>
</comment>
<proteinExistence type="predicted"/>
<gene>
    <name evidence="1" type="ORF">DIS07_14610</name>
</gene>
<dbReference type="RefSeq" id="WP_109406009.1">
    <property type="nucleotide sequence ID" value="NZ_QFFG01000007.1"/>
</dbReference>
<dbReference type="Proteomes" id="UP000245670">
    <property type="component" value="Unassembled WGS sequence"/>
</dbReference>
<organism evidence="1 2">
    <name type="scientific">Polaribacter aquimarinus</name>
    <dbReference type="NCBI Taxonomy" id="2100726"/>
    <lineage>
        <taxon>Bacteria</taxon>
        <taxon>Pseudomonadati</taxon>
        <taxon>Bacteroidota</taxon>
        <taxon>Flavobacteriia</taxon>
        <taxon>Flavobacteriales</taxon>
        <taxon>Flavobacteriaceae</taxon>
    </lineage>
</organism>
<dbReference type="AlphaFoldDB" id="A0A2U2J7B1"/>
<dbReference type="OrthoDB" id="1202356at2"/>
<protein>
    <submittedName>
        <fullName evidence="1">Uncharacterized protein</fullName>
    </submittedName>
</protein>
<sequence>MENIFKYYEFSDFIVDKSHTFSDNEISFSELNDTHFLIFEKNENAYNLYVSRYHHIKDIGTKPPEILELLVENYDKSIPEHRLMIKQYLH</sequence>
<evidence type="ECO:0000313" key="1">
    <source>
        <dbReference type="EMBL" id="PWG04192.1"/>
    </source>
</evidence>